<dbReference type="AlphaFoldDB" id="A0A815ETZ9"/>
<comment type="caution">
    <text evidence="2">The sequence shown here is derived from an EMBL/GenBank/DDBJ whole genome shotgun (WGS) entry which is preliminary data.</text>
</comment>
<evidence type="ECO:0000313" key="2">
    <source>
        <dbReference type="EMBL" id="CAF1319314.1"/>
    </source>
</evidence>
<dbReference type="SUPFAM" id="SSF81383">
    <property type="entry name" value="F-box domain"/>
    <property type="match status" value="1"/>
</dbReference>
<gene>
    <name evidence="2" type="ORF">GPM918_LOCUS29394</name>
    <name evidence="3" type="ORF">SRO942_LOCUS29970</name>
</gene>
<dbReference type="CDD" id="cd09917">
    <property type="entry name" value="F-box_SF"/>
    <property type="match status" value="1"/>
</dbReference>
<dbReference type="Pfam" id="PF07173">
    <property type="entry name" value="GRDP-like"/>
    <property type="match status" value="2"/>
</dbReference>
<dbReference type="EMBL" id="CAJOBC010046795">
    <property type="protein sequence ID" value="CAF4163727.1"/>
    <property type="molecule type" value="Genomic_DNA"/>
</dbReference>
<proteinExistence type="predicted"/>
<dbReference type="OrthoDB" id="9974792at2759"/>
<organism evidence="2 4">
    <name type="scientific">Didymodactylos carnosus</name>
    <dbReference type="NCBI Taxonomy" id="1234261"/>
    <lineage>
        <taxon>Eukaryota</taxon>
        <taxon>Metazoa</taxon>
        <taxon>Spiralia</taxon>
        <taxon>Gnathifera</taxon>
        <taxon>Rotifera</taxon>
        <taxon>Eurotatoria</taxon>
        <taxon>Bdelloidea</taxon>
        <taxon>Philodinida</taxon>
        <taxon>Philodinidae</taxon>
        <taxon>Didymodactylos</taxon>
    </lineage>
</organism>
<dbReference type="SMART" id="SM00256">
    <property type="entry name" value="FBOX"/>
    <property type="match status" value="1"/>
</dbReference>
<protein>
    <recommendedName>
        <fullName evidence="1">F-box domain-containing protein</fullName>
    </recommendedName>
</protein>
<dbReference type="InterPro" id="IPR001810">
    <property type="entry name" value="F-box_dom"/>
</dbReference>
<dbReference type="EMBL" id="CAJNOQ010013324">
    <property type="protein sequence ID" value="CAF1319314.1"/>
    <property type="molecule type" value="Genomic_DNA"/>
</dbReference>
<sequence length="504" mass="59274">MSKRRRLFSNAMTTVPTNNMRRPRPSITWEHLWPLSETQEALSKSPFVDVPTEVILHIFQMLSVRDLGHVSLVCRSFKMIAGQDEIWKSKCNTSTKLHSKSFKQIYMDWIYEKYLRNEELERVEAMYAKKMRGVACGRRCGPPRYPVRPAGNHRFAPIGGFNQHPNESQDMTIELSVDVDKAARELISLLEKASTFQVEWRQPAVIKQMMTRYNRFMQLKASCSHNILLIPTLDIEIVWQTHLLRSEMYRADCLRLFHRVIDHSLLTSDIEQFLKEQAFVDTCQLYEQRFGEQYCPLPSVNEEKTPAPKYVHPVFGSLKCLIPVYFYWDQTYFEFQSKPSTNDEANPFSFTEADIILDGNWLDLCKRFMAEMRLKVPIHYYYDSKLSPIDLSTAAIKRLKKSYERFLYMAARYPPTNGYDFVHPTYAIDIIWHSHMQEPLKYASDCVRLVGYVIDHAPWPSVDENKMKQSCDDTSNSWKREFNSEMSTDHLYNTINDSYDHWSD</sequence>
<dbReference type="PROSITE" id="PS50181">
    <property type="entry name" value="FBOX"/>
    <property type="match status" value="1"/>
</dbReference>
<feature type="domain" description="F-box" evidence="1">
    <location>
        <begin position="44"/>
        <end position="90"/>
    </location>
</feature>
<reference evidence="2" key="1">
    <citation type="submission" date="2021-02" db="EMBL/GenBank/DDBJ databases">
        <authorList>
            <person name="Nowell W R."/>
        </authorList>
    </citation>
    <scope>NUCLEOTIDE SEQUENCE</scope>
</reference>
<name>A0A815ETZ9_9BILA</name>
<keyword evidence="4" id="KW-1185">Reference proteome</keyword>
<dbReference type="PANTHER" id="PTHR34365:SF7">
    <property type="entry name" value="GLYCINE-RICH DOMAIN-CONTAINING PROTEIN 1"/>
    <property type="match status" value="1"/>
</dbReference>
<evidence type="ECO:0000259" key="1">
    <source>
        <dbReference type="PROSITE" id="PS50181"/>
    </source>
</evidence>
<dbReference type="Proteomes" id="UP000681722">
    <property type="component" value="Unassembled WGS sequence"/>
</dbReference>
<dbReference type="InterPro" id="IPR036047">
    <property type="entry name" value="F-box-like_dom_sf"/>
</dbReference>
<accession>A0A815ETZ9</accession>
<evidence type="ECO:0000313" key="3">
    <source>
        <dbReference type="EMBL" id="CAF4163727.1"/>
    </source>
</evidence>
<dbReference type="PANTHER" id="PTHR34365">
    <property type="entry name" value="ENOLASE (DUF1399)"/>
    <property type="match status" value="1"/>
</dbReference>
<dbReference type="InterPro" id="IPR009836">
    <property type="entry name" value="GRDP-like"/>
</dbReference>
<dbReference type="Gene3D" id="1.20.1280.50">
    <property type="match status" value="1"/>
</dbReference>
<evidence type="ECO:0000313" key="4">
    <source>
        <dbReference type="Proteomes" id="UP000663829"/>
    </source>
</evidence>
<dbReference type="Proteomes" id="UP000663829">
    <property type="component" value="Unassembled WGS sequence"/>
</dbReference>
<dbReference type="Pfam" id="PF12937">
    <property type="entry name" value="F-box-like"/>
    <property type="match status" value="1"/>
</dbReference>